<dbReference type="Gene3D" id="3.90.550.10">
    <property type="entry name" value="Spore Coat Polysaccharide Biosynthesis Protein SpsA, Chain A"/>
    <property type="match status" value="1"/>
</dbReference>
<keyword evidence="5 7" id="KW-1133">Transmembrane helix</keyword>
<evidence type="ECO:0000256" key="3">
    <source>
        <dbReference type="ARBA" id="ARBA00022679"/>
    </source>
</evidence>
<organism evidence="9 10">
    <name type="scientific">Nocardia terrae</name>
    <dbReference type="NCBI Taxonomy" id="2675851"/>
    <lineage>
        <taxon>Bacteria</taxon>
        <taxon>Bacillati</taxon>
        <taxon>Actinomycetota</taxon>
        <taxon>Actinomycetes</taxon>
        <taxon>Mycobacteriales</taxon>
        <taxon>Nocardiaceae</taxon>
        <taxon>Nocardia</taxon>
    </lineage>
</organism>
<keyword evidence="2" id="KW-0328">Glycosyltransferase</keyword>
<dbReference type="AlphaFoldDB" id="A0A7K1UTK9"/>
<keyword evidence="6 7" id="KW-0472">Membrane</keyword>
<evidence type="ECO:0000313" key="9">
    <source>
        <dbReference type="EMBL" id="MVU77693.1"/>
    </source>
</evidence>
<dbReference type="GO" id="GO:0016758">
    <property type="term" value="F:hexosyltransferase activity"/>
    <property type="evidence" value="ECO:0007669"/>
    <property type="project" value="TreeGrafter"/>
</dbReference>
<comment type="caution">
    <text evidence="9">The sequence shown here is derived from an EMBL/GenBank/DDBJ whole genome shotgun (WGS) entry which is preliminary data.</text>
</comment>
<reference evidence="9 10" key="1">
    <citation type="submission" date="2019-12" db="EMBL/GenBank/DDBJ databases">
        <title>Nocardia sp. nov. ET3-3 isolated from soil.</title>
        <authorList>
            <person name="Kanchanasin P."/>
            <person name="Tanasupawat S."/>
            <person name="Yuki M."/>
            <person name="Kudo T."/>
        </authorList>
    </citation>
    <scope>NUCLEOTIDE SEQUENCE [LARGE SCALE GENOMIC DNA]</scope>
    <source>
        <strain evidence="9 10">ET3-3</strain>
    </source>
</reference>
<keyword evidence="3 9" id="KW-0808">Transferase</keyword>
<feature type="domain" description="Glycosyltransferase 2-like" evidence="8">
    <location>
        <begin position="363"/>
        <end position="546"/>
    </location>
</feature>
<feature type="transmembrane region" description="Helical" evidence="7">
    <location>
        <begin position="169"/>
        <end position="190"/>
    </location>
</feature>
<dbReference type="InterPro" id="IPR050321">
    <property type="entry name" value="Glycosyltr_2/OpgH_subfam"/>
</dbReference>
<comment type="subcellular location">
    <subcellularLocation>
        <location evidence="1">Membrane</location>
        <topology evidence="1">Multi-pass membrane protein</topology>
    </subcellularLocation>
</comment>
<dbReference type="PANTHER" id="PTHR43867">
    <property type="entry name" value="CELLULOSE SYNTHASE CATALYTIC SUBUNIT A [UDP-FORMING]"/>
    <property type="match status" value="1"/>
</dbReference>
<evidence type="ECO:0000313" key="10">
    <source>
        <dbReference type="Proteomes" id="UP000466794"/>
    </source>
</evidence>
<evidence type="ECO:0000256" key="5">
    <source>
        <dbReference type="ARBA" id="ARBA00022989"/>
    </source>
</evidence>
<dbReference type="GO" id="GO:0005886">
    <property type="term" value="C:plasma membrane"/>
    <property type="evidence" value="ECO:0007669"/>
    <property type="project" value="TreeGrafter"/>
</dbReference>
<sequence length="728" mass="81356">MTHVQIAGRIGEHAHHVPARRLAAHHIPLRSMAGMIVKRNDGRQRISGRVRRQRGRLQEINRSVTRNALQPNLIQPHDRPCSDNLWQKRSALSECTCGDRFSWGDTVLSVAFPWTGGSRRPDPDDTETSYSAQTLDAARHARATVTGEILDGVGDAVSLRHLERRRRRLLTIALSVISTGLGGGYVLWLIDNGLGAQEKYEQFGTIAIIMVTLVVTVEAIRFALVLAMSLTTSLARKPIPIRAHAGLKVALLITFVPTSEDLAVLERTLVAAKGIRHRHPGVFDVYVLDEGDPQQPDTVRKLVAAIDRRPGNRVRYLSRGGKDEYHQKKGPFETRTKFGNINAGLDMIRTDPDLPEYDVVMGLDPDHEPMPEFGERMLGYFNDPDVAYVAGPQAYANAEDNVVAKLAESQQFVFHSLIQTAANAHGAPMLVGTSYAIRRDVLAAIGGIQPSITEDMATSFAILPQRNPDTGRHWKGVYTPDLLAHGEGPASWGDFYKQQNRWSRGAMEHMLFGPFVVQLLRMWRTPARIVHYLLLMAFYPVMGTVWLLGAANVAIFSWYGVSGAVVSPASWFLFYGWASVSQMTLYTWARRHNVSPYETTNSWGVYGMFMSVITAPVYANSLLKCLFRRPVGFDVTPKGAKSRGDGWFTFRLNLMWLLFYIAVTVLTTLRGWAAPATLMWPLFGALISAAPLLVWQLNPLFVAWTRRRRSRAATEFEMLEAPEEERAC</sequence>
<evidence type="ECO:0000259" key="8">
    <source>
        <dbReference type="Pfam" id="PF13632"/>
    </source>
</evidence>
<proteinExistence type="predicted"/>
<feature type="transmembrane region" description="Helical" evidence="7">
    <location>
        <begin position="529"/>
        <end position="549"/>
    </location>
</feature>
<dbReference type="InterPro" id="IPR029044">
    <property type="entry name" value="Nucleotide-diphossugar_trans"/>
</dbReference>
<feature type="transmembrane region" description="Helical" evidence="7">
    <location>
        <begin position="648"/>
        <end position="672"/>
    </location>
</feature>
<dbReference type="PANTHER" id="PTHR43867:SF2">
    <property type="entry name" value="CELLULOSE SYNTHASE CATALYTIC SUBUNIT A [UDP-FORMING]"/>
    <property type="match status" value="1"/>
</dbReference>
<evidence type="ECO:0000256" key="1">
    <source>
        <dbReference type="ARBA" id="ARBA00004141"/>
    </source>
</evidence>
<evidence type="ECO:0000256" key="7">
    <source>
        <dbReference type="SAM" id="Phobius"/>
    </source>
</evidence>
<keyword evidence="10" id="KW-1185">Reference proteome</keyword>
<dbReference type="EMBL" id="WRPP01000002">
    <property type="protein sequence ID" value="MVU77693.1"/>
    <property type="molecule type" value="Genomic_DNA"/>
</dbReference>
<feature type="transmembrane region" description="Helical" evidence="7">
    <location>
        <begin position="556"/>
        <end position="578"/>
    </location>
</feature>
<evidence type="ECO:0000256" key="6">
    <source>
        <dbReference type="ARBA" id="ARBA00023136"/>
    </source>
</evidence>
<feature type="transmembrane region" description="Helical" evidence="7">
    <location>
        <begin position="678"/>
        <end position="701"/>
    </location>
</feature>
<dbReference type="Proteomes" id="UP000466794">
    <property type="component" value="Unassembled WGS sequence"/>
</dbReference>
<feature type="transmembrane region" description="Helical" evidence="7">
    <location>
        <begin position="202"/>
        <end position="227"/>
    </location>
</feature>
<protein>
    <submittedName>
        <fullName evidence="9">Glycosyltransferase</fullName>
    </submittedName>
</protein>
<dbReference type="InterPro" id="IPR001173">
    <property type="entry name" value="Glyco_trans_2-like"/>
</dbReference>
<name>A0A7K1UTK9_9NOCA</name>
<keyword evidence="4 7" id="KW-0812">Transmembrane</keyword>
<accession>A0A7K1UTK9</accession>
<evidence type="ECO:0000256" key="2">
    <source>
        <dbReference type="ARBA" id="ARBA00022676"/>
    </source>
</evidence>
<dbReference type="SUPFAM" id="SSF53448">
    <property type="entry name" value="Nucleotide-diphospho-sugar transferases"/>
    <property type="match status" value="1"/>
</dbReference>
<evidence type="ECO:0000256" key="4">
    <source>
        <dbReference type="ARBA" id="ARBA00022692"/>
    </source>
</evidence>
<dbReference type="Pfam" id="PF13632">
    <property type="entry name" value="Glyco_trans_2_3"/>
    <property type="match status" value="1"/>
</dbReference>
<gene>
    <name evidence="9" type="ORF">GPX89_10620</name>
</gene>